<dbReference type="GO" id="GO:0005829">
    <property type="term" value="C:cytosol"/>
    <property type="evidence" value="ECO:0007669"/>
    <property type="project" value="TreeGrafter"/>
</dbReference>
<proteinExistence type="inferred from homology"/>
<organism evidence="4 5">
    <name type="scientific">Winogradskyella jejuensis</name>
    <dbReference type="NCBI Taxonomy" id="1089305"/>
    <lineage>
        <taxon>Bacteria</taxon>
        <taxon>Pseudomonadati</taxon>
        <taxon>Bacteroidota</taxon>
        <taxon>Flavobacteriia</taxon>
        <taxon>Flavobacteriales</taxon>
        <taxon>Flavobacteriaceae</taxon>
        <taxon>Winogradskyella</taxon>
    </lineage>
</organism>
<dbReference type="SUPFAM" id="SSF102405">
    <property type="entry name" value="MCP/YpsA-like"/>
    <property type="match status" value="1"/>
</dbReference>
<accession>A0A1M5VPV6</accession>
<comment type="catalytic activity">
    <reaction evidence="1">
        <text>AMP + H2O = D-ribose 5-phosphate + adenine</text>
        <dbReference type="Rhea" id="RHEA:20129"/>
        <dbReference type="ChEBI" id="CHEBI:15377"/>
        <dbReference type="ChEBI" id="CHEBI:16708"/>
        <dbReference type="ChEBI" id="CHEBI:78346"/>
        <dbReference type="ChEBI" id="CHEBI:456215"/>
        <dbReference type="EC" id="3.2.2.4"/>
    </reaction>
</comment>
<dbReference type="RefSeq" id="WP_073087581.1">
    <property type="nucleotide sequence ID" value="NZ_FQWS01000003.1"/>
</dbReference>
<dbReference type="OrthoDB" id="9801098at2"/>
<dbReference type="STRING" id="1089305.SAMN05444148_2783"/>
<evidence type="ECO:0000313" key="5">
    <source>
        <dbReference type="Proteomes" id="UP000184522"/>
    </source>
</evidence>
<evidence type="ECO:0000256" key="1">
    <source>
        <dbReference type="ARBA" id="ARBA00000274"/>
    </source>
</evidence>
<dbReference type="Proteomes" id="UP000184522">
    <property type="component" value="Unassembled WGS sequence"/>
</dbReference>
<dbReference type="InterPro" id="IPR005269">
    <property type="entry name" value="LOG"/>
</dbReference>
<gene>
    <name evidence="4" type="ORF">SAMN05444148_2783</name>
</gene>
<sequence>MKSIAVFCGSSSGNDEFIIDQAKRLGKIFVERDIALVYGASKIGIMGTVAKAVVDGQGKTIGVIPEFLRTKEIVNTALTELIVTQNMHDRKVIMYDKSDGFIIIPGGFGTMDEFFEITTWGQLGLHTKPIGILNSNGYYDALIQQCIVMVEKGFLKQENLDAVVIDTTIEGLLEKMENYVPLPAPKWLNKERL</sequence>
<dbReference type="GO" id="GO:0008714">
    <property type="term" value="F:AMP nucleosidase activity"/>
    <property type="evidence" value="ECO:0007669"/>
    <property type="project" value="UniProtKB-EC"/>
</dbReference>
<keyword evidence="3" id="KW-0203">Cytokinin biosynthesis</keyword>
<protein>
    <recommendedName>
        <fullName evidence="3">Cytokinin riboside 5'-monophosphate phosphoribohydrolase</fullName>
        <ecNumber evidence="3">3.2.2.n1</ecNumber>
    </recommendedName>
</protein>
<dbReference type="PANTHER" id="PTHR31223">
    <property type="entry name" value="LOG FAMILY PROTEIN YJL055W"/>
    <property type="match status" value="1"/>
</dbReference>
<dbReference type="NCBIfam" id="TIGR00730">
    <property type="entry name" value="Rossman fold protein, TIGR00730 family"/>
    <property type="match status" value="1"/>
</dbReference>
<dbReference type="PANTHER" id="PTHR31223:SF70">
    <property type="entry name" value="LOG FAMILY PROTEIN YJL055W"/>
    <property type="match status" value="1"/>
</dbReference>
<evidence type="ECO:0000256" key="3">
    <source>
        <dbReference type="RuleBase" id="RU363015"/>
    </source>
</evidence>
<dbReference type="GO" id="GO:0009691">
    <property type="term" value="P:cytokinin biosynthetic process"/>
    <property type="evidence" value="ECO:0007669"/>
    <property type="project" value="UniProtKB-UniRule"/>
</dbReference>
<dbReference type="AlphaFoldDB" id="A0A1M5VPV6"/>
<dbReference type="EC" id="3.2.2.n1" evidence="3"/>
<dbReference type="EMBL" id="FQWS01000003">
    <property type="protein sequence ID" value="SHH77289.1"/>
    <property type="molecule type" value="Genomic_DNA"/>
</dbReference>
<dbReference type="Pfam" id="PF03641">
    <property type="entry name" value="Lysine_decarbox"/>
    <property type="match status" value="1"/>
</dbReference>
<keyword evidence="5" id="KW-1185">Reference proteome</keyword>
<dbReference type="InterPro" id="IPR031100">
    <property type="entry name" value="LOG_fam"/>
</dbReference>
<name>A0A1M5VPV6_9FLAO</name>
<comment type="similarity">
    <text evidence="2 3">Belongs to the LOG family.</text>
</comment>
<evidence type="ECO:0000256" key="2">
    <source>
        <dbReference type="ARBA" id="ARBA00006763"/>
    </source>
</evidence>
<reference evidence="5" key="1">
    <citation type="submission" date="2016-11" db="EMBL/GenBank/DDBJ databases">
        <authorList>
            <person name="Varghese N."/>
            <person name="Submissions S."/>
        </authorList>
    </citation>
    <scope>NUCLEOTIDE SEQUENCE [LARGE SCALE GENOMIC DNA]</scope>
    <source>
        <strain evidence="5">DSM 25330</strain>
    </source>
</reference>
<dbReference type="Gene3D" id="3.40.50.450">
    <property type="match status" value="1"/>
</dbReference>
<keyword evidence="3" id="KW-0378">Hydrolase</keyword>
<evidence type="ECO:0000313" key="4">
    <source>
        <dbReference type="EMBL" id="SHH77289.1"/>
    </source>
</evidence>